<dbReference type="GO" id="GO:0031267">
    <property type="term" value="F:small GTPase binding"/>
    <property type="evidence" value="ECO:0007669"/>
    <property type="project" value="TreeGrafter"/>
</dbReference>
<evidence type="ECO:0000256" key="2">
    <source>
        <dbReference type="ARBA" id="ARBA00022614"/>
    </source>
</evidence>
<feature type="compositionally biased region" description="Basic residues" evidence="5">
    <location>
        <begin position="211"/>
        <end position="220"/>
    </location>
</feature>
<dbReference type="Proteomes" id="UP001165160">
    <property type="component" value="Unassembled WGS sequence"/>
</dbReference>
<keyword evidence="7" id="KW-1185">Reference proteome</keyword>
<dbReference type="Gene3D" id="3.80.10.10">
    <property type="entry name" value="Ribonuclease Inhibitor"/>
    <property type="match status" value="2"/>
</dbReference>
<dbReference type="InterPro" id="IPR027038">
    <property type="entry name" value="RanGap"/>
</dbReference>
<gene>
    <name evidence="6" type="ORF">TrVE_jg2857</name>
</gene>
<proteinExistence type="predicted"/>
<accession>A0A9W7BSB8</accession>
<dbReference type="PANTHER" id="PTHR24113">
    <property type="entry name" value="RAN GTPASE-ACTIVATING PROTEIN 1"/>
    <property type="match status" value="1"/>
</dbReference>
<keyword evidence="3" id="KW-0677">Repeat</keyword>
<keyword evidence="1" id="KW-0343">GTPase activation</keyword>
<dbReference type="AlphaFoldDB" id="A0A9W7BSB8"/>
<evidence type="ECO:0000256" key="4">
    <source>
        <dbReference type="SAM" id="Coils"/>
    </source>
</evidence>
<organism evidence="6 7">
    <name type="scientific">Triparma verrucosa</name>
    <dbReference type="NCBI Taxonomy" id="1606542"/>
    <lineage>
        <taxon>Eukaryota</taxon>
        <taxon>Sar</taxon>
        <taxon>Stramenopiles</taxon>
        <taxon>Ochrophyta</taxon>
        <taxon>Bolidophyceae</taxon>
        <taxon>Parmales</taxon>
        <taxon>Triparmaceae</taxon>
        <taxon>Triparma</taxon>
    </lineage>
</organism>
<dbReference type="Pfam" id="PF13516">
    <property type="entry name" value="LRR_6"/>
    <property type="match status" value="1"/>
</dbReference>
<feature type="compositionally biased region" description="Basic and acidic residues" evidence="5">
    <location>
        <begin position="130"/>
        <end position="141"/>
    </location>
</feature>
<dbReference type="GO" id="GO:0048471">
    <property type="term" value="C:perinuclear region of cytoplasm"/>
    <property type="evidence" value="ECO:0007669"/>
    <property type="project" value="TreeGrafter"/>
</dbReference>
<evidence type="ECO:0000313" key="7">
    <source>
        <dbReference type="Proteomes" id="UP001165160"/>
    </source>
</evidence>
<dbReference type="GO" id="GO:0006913">
    <property type="term" value="P:nucleocytoplasmic transport"/>
    <property type="evidence" value="ECO:0007669"/>
    <property type="project" value="TreeGrafter"/>
</dbReference>
<evidence type="ECO:0000256" key="5">
    <source>
        <dbReference type="SAM" id="MobiDB-lite"/>
    </source>
</evidence>
<keyword evidence="2" id="KW-0433">Leucine-rich repeat</keyword>
<dbReference type="EMBL" id="BRXX01000119">
    <property type="protein sequence ID" value="GMH91748.1"/>
    <property type="molecule type" value="Genomic_DNA"/>
</dbReference>
<dbReference type="InterPro" id="IPR001611">
    <property type="entry name" value="Leu-rich_rpt"/>
</dbReference>
<evidence type="ECO:0000256" key="1">
    <source>
        <dbReference type="ARBA" id="ARBA00022468"/>
    </source>
</evidence>
<dbReference type="GO" id="GO:0005096">
    <property type="term" value="F:GTPase activator activity"/>
    <property type="evidence" value="ECO:0007669"/>
    <property type="project" value="UniProtKB-KW"/>
</dbReference>
<evidence type="ECO:0000313" key="6">
    <source>
        <dbReference type="EMBL" id="GMH91748.1"/>
    </source>
</evidence>
<feature type="region of interest" description="Disordered" evidence="5">
    <location>
        <begin position="129"/>
        <end position="176"/>
    </location>
</feature>
<sequence>MSQPPGAQAVEKGGRRMTVNSLKTLGKIEELEAELDVFVKTLQKNYKKVRSHMSSAKELLSVKSAAAQFNGSLEKFQYVKVDSIVTADLRTGKEEAKQRRKKMNKQCEKLREGVKDLLEELESRLLNMEPQKKKTEVECRDTGGSLASEASSKVEPPPPPTAQEEVNPQAAPQPEAVGMGFMDNLADAQVELNLLYTVKQETFKPIFKDKKDKKKGHQPKIRSETGLSQFTARSSLDSLMDEDYGSSSDTDVEEMDGTTIKPEWDDIKTFVKLYSPDKASCKRYEVGMASANIKVDMKVLEFLYTPTAHANCLRLGNRVMQTAELDLLGRLFSTQWHHACKLREFYLDGMSIRDKDIKCLAKYLPDFETLEVLSLKNNLITDTGASILADALVKVRTLRTLCLDGNKIRTSGVVAISETISRLPDLQVLSLSHNKIGDYGAYALAAALTSRTPMAYDWEPEVPSRPPNCLGVKLCMGRETSAKARGIEIAQITASRMNGTEVNLGGRRRSSVEAPKRGTVNVHRMTSRVSFLEKQEIFKTEGEKKKIEPKKIVVAANSSLPQKRVSKVPPPKMNPSDKVPVVARASAKRVSTVLAPPGQLQLSRKGGRGGDTGFLDMVVEDDVEEDEHSRVMKQALKRETRILSSPKALQRRSMAQTDKEKYKNLTAKERVALKKNEREKEANEKRKTDRTRNLWNKLRFWACVIGRLAAVKRGSVPVAVLNFANCGIGPLGIQWIMHACKFNESVATINLSDNQLSFESAIIIAEYLMWSETIDEIILDGNEIDDKGMQVLLEGIEENKSLSSLSMDRCNLGPVSLNWIASTAQSYYIDNINLVRDTGIKSANEKLETYTDVIENMGGFVDNLEDKLLELKEEEEGLY</sequence>
<dbReference type="InterPro" id="IPR032675">
    <property type="entry name" value="LRR_dom_sf"/>
</dbReference>
<dbReference type="GO" id="GO:0005829">
    <property type="term" value="C:cytosol"/>
    <property type="evidence" value="ECO:0007669"/>
    <property type="project" value="TreeGrafter"/>
</dbReference>
<feature type="coiled-coil region" evidence="4">
    <location>
        <begin position="93"/>
        <end position="124"/>
    </location>
</feature>
<dbReference type="SMART" id="SM00368">
    <property type="entry name" value="LRR_RI"/>
    <property type="match status" value="6"/>
</dbReference>
<keyword evidence="4" id="KW-0175">Coiled coil</keyword>
<reference evidence="7" key="1">
    <citation type="journal article" date="2023" name="Commun. Biol.">
        <title>Genome analysis of Parmales, the sister group of diatoms, reveals the evolutionary specialization of diatoms from phago-mixotrophs to photoautotrophs.</title>
        <authorList>
            <person name="Ban H."/>
            <person name="Sato S."/>
            <person name="Yoshikawa S."/>
            <person name="Yamada K."/>
            <person name="Nakamura Y."/>
            <person name="Ichinomiya M."/>
            <person name="Sato N."/>
            <person name="Blanc-Mathieu R."/>
            <person name="Endo H."/>
            <person name="Kuwata A."/>
            <person name="Ogata H."/>
        </authorList>
    </citation>
    <scope>NUCLEOTIDE SEQUENCE [LARGE SCALE GENOMIC DNA]</scope>
    <source>
        <strain evidence="7">NIES 3699</strain>
    </source>
</reference>
<dbReference type="SUPFAM" id="SSF52047">
    <property type="entry name" value="RNI-like"/>
    <property type="match status" value="2"/>
</dbReference>
<feature type="region of interest" description="Disordered" evidence="5">
    <location>
        <begin position="209"/>
        <end position="228"/>
    </location>
</feature>
<evidence type="ECO:0000256" key="3">
    <source>
        <dbReference type="ARBA" id="ARBA00022737"/>
    </source>
</evidence>
<dbReference type="PANTHER" id="PTHR24113:SF12">
    <property type="entry name" value="RAN GTPASE-ACTIVATING PROTEIN 1"/>
    <property type="match status" value="1"/>
</dbReference>
<comment type="caution">
    <text evidence="6">The sequence shown here is derived from an EMBL/GenBank/DDBJ whole genome shotgun (WGS) entry which is preliminary data.</text>
</comment>
<dbReference type="GO" id="GO:0005634">
    <property type="term" value="C:nucleus"/>
    <property type="evidence" value="ECO:0007669"/>
    <property type="project" value="TreeGrafter"/>
</dbReference>
<name>A0A9W7BSB8_9STRA</name>
<protein>
    <submittedName>
        <fullName evidence="6">Uncharacterized protein</fullName>
    </submittedName>
</protein>